<evidence type="ECO:0000313" key="4">
    <source>
        <dbReference type="Proteomes" id="UP001159659"/>
    </source>
</evidence>
<dbReference type="AlphaFoldDB" id="A0AAV0USB7"/>
<feature type="compositionally biased region" description="Polar residues" evidence="1">
    <location>
        <begin position="125"/>
        <end position="143"/>
    </location>
</feature>
<feature type="region of interest" description="Disordered" evidence="1">
    <location>
        <begin position="118"/>
        <end position="209"/>
    </location>
</feature>
<feature type="signal peptide" evidence="2">
    <location>
        <begin position="1"/>
        <end position="22"/>
    </location>
</feature>
<reference evidence="3" key="1">
    <citation type="submission" date="2022-12" db="EMBL/GenBank/DDBJ databases">
        <authorList>
            <person name="Webb A."/>
        </authorList>
    </citation>
    <scope>NUCLEOTIDE SEQUENCE</scope>
    <source>
        <strain evidence="3">Pf2</strain>
    </source>
</reference>
<proteinExistence type="predicted"/>
<feature type="compositionally biased region" description="Polar residues" evidence="1">
    <location>
        <begin position="156"/>
        <end position="195"/>
    </location>
</feature>
<gene>
    <name evidence="3" type="ORF">PFR002_LOCUS9071</name>
</gene>
<keyword evidence="2" id="KW-0732">Signal</keyword>
<protein>
    <recommendedName>
        <fullName evidence="5">RxLR effector protein</fullName>
    </recommendedName>
</protein>
<name>A0AAV0USB7_9STRA</name>
<evidence type="ECO:0008006" key="5">
    <source>
        <dbReference type="Google" id="ProtNLM"/>
    </source>
</evidence>
<dbReference type="EMBL" id="CANTFK010000991">
    <property type="protein sequence ID" value="CAI5739796.1"/>
    <property type="molecule type" value="Genomic_DNA"/>
</dbReference>
<evidence type="ECO:0000256" key="1">
    <source>
        <dbReference type="SAM" id="MobiDB-lite"/>
    </source>
</evidence>
<sequence length="209" mass="22534">MRLNQFLLLVTLTCIACDSIVASSKDLIQVKTLNANSPRERTDGIHRNLREGVVEANIADVEERIFSPKISGGVFDGLMANLQKVAKLPTEKSAAFMKLMKRLYQSLISRFAKAKLSKMNKKNMPHSTKTLSEGKKTTSSPTEIENPGAIVKVSPVESTPKTASTADSSPKTALTVDSSPETASTALTHTGNGNKETAIVPYDSRKGSL</sequence>
<comment type="caution">
    <text evidence="3">The sequence shown here is derived from an EMBL/GenBank/DDBJ whole genome shotgun (WGS) entry which is preliminary data.</text>
</comment>
<organism evidence="3 4">
    <name type="scientific">Peronospora farinosa</name>
    <dbReference type="NCBI Taxonomy" id="134698"/>
    <lineage>
        <taxon>Eukaryota</taxon>
        <taxon>Sar</taxon>
        <taxon>Stramenopiles</taxon>
        <taxon>Oomycota</taxon>
        <taxon>Peronosporomycetes</taxon>
        <taxon>Peronosporales</taxon>
        <taxon>Peronosporaceae</taxon>
        <taxon>Peronospora</taxon>
    </lineage>
</organism>
<accession>A0AAV0USB7</accession>
<feature type="chain" id="PRO_5043628505" description="RxLR effector protein" evidence="2">
    <location>
        <begin position="23"/>
        <end position="209"/>
    </location>
</feature>
<dbReference type="Proteomes" id="UP001159659">
    <property type="component" value="Unassembled WGS sequence"/>
</dbReference>
<evidence type="ECO:0000256" key="2">
    <source>
        <dbReference type="SAM" id="SignalP"/>
    </source>
</evidence>
<evidence type="ECO:0000313" key="3">
    <source>
        <dbReference type="EMBL" id="CAI5739796.1"/>
    </source>
</evidence>